<evidence type="ECO:0000256" key="9">
    <source>
        <dbReference type="SAM" id="Phobius"/>
    </source>
</evidence>
<dbReference type="InterPro" id="IPR002524">
    <property type="entry name" value="Cation_efflux"/>
</dbReference>
<evidence type="ECO:0000256" key="1">
    <source>
        <dbReference type="ARBA" id="ARBA00004141"/>
    </source>
</evidence>
<evidence type="ECO:0000259" key="11">
    <source>
        <dbReference type="Pfam" id="PF16916"/>
    </source>
</evidence>
<evidence type="ECO:0000256" key="8">
    <source>
        <dbReference type="ARBA" id="ARBA00023136"/>
    </source>
</evidence>
<gene>
    <name evidence="12" type="ORF">P1J78_18940</name>
</gene>
<dbReference type="InterPro" id="IPR036837">
    <property type="entry name" value="Cation_efflux_CTD_sf"/>
</dbReference>
<feature type="transmembrane region" description="Helical" evidence="9">
    <location>
        <begin position="189"/>
        <end position="211"/>
    </location>
</feature>
<protein>
    <submittedName>
        <fullName evidence="12">Cation diffusion facilitator family transporter</fullName>
    </submittedName>
</protein>
<evidence type="ECO:0000313" key="13">
    <source>
        <dbReference type="Proteomes" id="UP001220964"/>
    </source>
</evidence>
<feature type="transmembrane region" description="Helical" evidence="9">
    <location>
        <begin position="87"/>
        <end position="106"/>
    </location>
</feature>
<evidence type="ECO:0000256" key="7">
    <source>
        <dbReference type="ARBA" id="ARBA00023065"/>
    </source>
</evidence>
<dbReference type="NCBIfam" id="TIGR01297">
    <property type="entry name" value="CDF"/>
    <property type="match status" value="1"/>
</dbReference>
<dbReference type="Pfam" id="PF16916">
    <property type="entry name" value="ZT_dimer"/>
    <property type="match status" value="1"/>
</dbReference>
<keyword evidence="5" id="KW-0864">Zinc transport</keyword>
<reference evidence="12" key="1">
    <citation type="submission" date="2023-03" db="EMBL/GenBank/DDBJ databases">
        <title>Multiphase analysis and comparison of six strains from genera Psychromarinibacter, Lutimaribacter, and Maritimibacter, including a novel species: Psychromarinibacter sediminicola sp. nov.</title>
        <authorList>
            <person name="Wang Y.-H."/>
            <person name="Ye M.-Q."/>
            <person name="Du Z.-J."/>
        </authorList>
    </citation>
    <scope>NUCLEOTIDE SEQUENCE</scope>
    <source>
        <strain evidence="12">C21-152</strain>
    </source>
</reference>
<name>A0AAE3NY63_9RHOB</name>
<dbReference type="SUPFAM" id="SSF161111">
    <property type="entry name" value="Cation efflux protein transmembrane domain-like"/>
    <property type="match status" value="1"/>
</dbReference>
<keyword evidence="8 9" id="KW-0472">Membrane</keyword>
<dbReference type="Pfam" id="PF01545">
    <property type="entry name" value="Cation_efflux"/>
    <property type="match status" value="1"/>
</dbReference>
<sequence>MGHHHHHHHHVGAEAGDRRMWAAVAVNLGLTVAQIVGGIVSGSLSLIADALHNFSDAASLVIAFAARRIARRPADETMTFGYGRAEVVAALVNYTTLVVIALYLVYEAVMRFVEPSEVAGWIIVIVAGIALAVDLVTAWLTYRMAKTSMNIRAAFLHNLADALGSVAVIVAGTLILLFGWWWVDPLVTLAIAGYILWMTWSEIGGVIRVLMQGSPPDVATSDVLAAMRGVEGVADVHHAHLWQMEEHRAALEAHVVIGEGRWGEADAIKARLKQALHDRFGLGHTTLELECARHACDETQAIGHS</sequence>
<dbReference type="InterPro" id="IPR058533">
    <property type="entry name" value="Cation_efflux_TM"/>
</dbReference>
<evidence type="ECO:0000256" key="3">
    <source>
        <dbReference type="ARBA" id="ARBA00022448"/>
    </source>
</evidence>
<keyword evidence="7" id="KW-0406">Ion transport</keyword>
<feature type="transmembrane region" description="Helical" evidence="9">
    <location>
        <begin position="21"/>
        <end position="40"/>
    </location>
</feature>
<dbReference type="GO" id="GO:0005385">
    <property type="term" value="F:zinc ion transmembrane transporter activity"/>
    <property type="evidence" value="ECO:0007669"/>
    <property type="project" value="TreeGrafter"/>
</dbReference>
<evidence type="ECO:0000259" key="10">
    <source>
        <dbReference type="Pfam" id="PF01545"/>
    </source>
</evidence>
<keyword evidence="6 9" id="KW-1133">Transmembrane helix</keyword>
<proteinExistence type="inferred from homology"/>
<dbReference type="SUPFAM" id="SSF160240">
    <property type="entry name" value="Cation efflux protein cytoplasmic domain-like"/>
    <property type="match status" value="1"/>
</dbReference>
<dbReference type="EMBL" id="JARGYC010000062">
    <property type="protein sequence ID" value="MDF0602822.1"/>
    <property type="molecule type" value="Genomic_DNA"/>
</dbReference>
<dbReference type="InterPro" id="IPR027470">
    <property type="entry name" value="Cation_efflux_CTD"/>
</dbReference>
<keyword evidence="5" id="KW-0862">Zinc</keyword>
<comment type="subcellular location">
    <subcellularLocation>
        <location evidence="1">Membrane</location>
        <topology evidence="1">Multi-pass membrane protein</topology>
    </subcellularLocation>
</comment>
<dbReference type="PANTHER" id="PTHR11562:SF17">
    <property type="entry name" value="RE54080P-RELATED"/>
    <property type="match status" value="1"/>
</dbReference>
<feature type="transmembrane region" description="Helical" evidence="9">
    <location>
        <begin position="118"/>
        <end position="142"/>
    </location>
</feature>
<evidence type="ECO:0000256" key="5">
    <source>
        <dbReference type="ARBA" id="ARBA00022906"/>
    </source>
</evidence>
<feature type="transmembrane region" description="Helical" evidence="9">
    <location>
        <begin position="162"/>
        <end position="183"/>
    </location>
</feature>
<dbReference type="PANTHER" id="PTHR11562">
    <property type="entry name" value="CATION EFFLUX PROTEIN/ ZINC TRANSPORTER"/>
    <property type="match status" value="1"/>
</dbReference>
<evidence type="ECO:0000256" key="4">
    <source>
        <dbReference type="ARBA" id="ARBA00022692"/>
    </source>
</evidence>
<evidence type="ECO:0000256" key="6">
    <source>
        <dbReference type="ARBA" id="ARBA00022989"/>
    </source>
</evidence>
<evidence type="ECO:0000256" key="2">
    <source>
        <dbReference type="ARBA" id="ARBA00008873"/>
    </source>
</evidence>
<dbReference type="AlphaFoldDB" id="A0AAE3NY63"/>
<dbReference type="Gene3D" id="1.20.1510.10">
    <property type="entry name" value="Cation efflux protein transmembrane domain"/>
    <property type="match status" value="1"/>
</dbReference>
<dbReference type="InterPro" id="IPR050681">
    <property type="entry name" value="CDF/SLC30A"/>
</dbReference>
<feature type="domain" description="Cation efflux protein transmembrane" evidence="10">
    <location>
        <begin position="20"/>
        <end position="211"/>
    </location>
</feature>
<dbReference type="RefSeq" id="WP_275568947.1">
    <property type="nucleotide sequence ID" value="NZ_JARGYC010000062.1"/>
</dbReference>
<comment type="similarity">
    <text evidence="2">Belongs to the cation diffusion facilitator (CDF) transporter (TC 2.A.4) family. SLC30A subfamily.</text>
</comment>
<keyword evidence="13" id="KW-1185">Reference proteome</keyword>
<comment type="caution">
    <text evidence="12">The sequence shown here is derived from an EMBL/GenBank/DDBJ whole genome shotgun (WGS) entry which is preliminary data.</text>
</comment>
<keyword evidence="3" id="KW-0813">Transport</keyword>
<organism evidence="12 13">
    <name type="scientific">Psychromarinibacter sediminicola</name>
    <dbReference type="NCBI Taxonomy" id="3033385"/>
    <lineage>
        <taxon>Bacteria</taxon>
        <taxon>Pseudomonadati</taxon>
        <taxon>Pseudomonadota</taxon>
        <taxon>Alphaproteobacteria</taxon>
        <taxon>Rhodobacterales</taxon>
        <taxon>Paracoccaceae</taxon>
        <taxon>Psychromarinibacter</taxon>
    </lineage>
</organism>
<evidence type="ECO:0000313" key="12">
    <source>
        <dbReference type="EMBL" id="MDF0602822.1"/>
    </source>
</evidence>
<accession>A0AAE3NY63</accession>
<feature type="domain" description="Cation efflux protein cytoplasmic" evidence="11">
    <location>
        <begin position="215"/>
        <end position="290"/>
    </location>
</feature>
<dbReference type="InterPro" id="IPR027469">
    <property type="entry name" value="Cation_efflux_TMD_sf"/>
</dbReference>
<keyword evidence="4 9" id="KW-0812">Transmembrane</keyword>
<dbReference type="Proteomes" id="UP001220964">
    <property type="component" value="Unassembled WGS sequence"/>
</dbReference>
<dbReference type="GO" id="GO:0005886">
    <property type="term" value="C:plasma membrane"/>
    <property type="evidence" value="ECO:0007669"/>
    <property type="project" value="TreeGrafter"/>
</dbReference>